<dbReference type="PANTHER" id="PTHR42648">
    <property type="entry name" value="TRANSPOSASE, PUTATIVE-RELATED"/>
    <property type="match status" value="1"/>
</dbReference>
<dbReference type="Pfam" id="PF00665">
    <property type="entry name" value="rve"/>
    <property type="match status" value="1"/>
</dbReference>
<dbReference type="InterPro" id="IPR013103">
    <property type="entry name" value="RVT_2"/>
</dbReference>
<dbReference type="GO" id="GO:0016787">
    <property type="term" value="F:hydrolase activity"/>
    <property type="evidence" value="ECO:0007669"/>
    <property type="project" value="UniProtKB-KW"/>
</dbReference>
<dbReference type="GO" id="GO:0003676">
    <property type="term" value="F:nucleic acid binding"/>
    <property type="evidence" value="ECO:0007669"/>
    <property type="project" value="InterPro"/>
</dbReference>
<dbReference type="AlphaFoldDB" id="A0A438G714"/>
<keyword evidence="3" id="KW-0863">Zinc-finger</keyword>
<comment type="caution">
    <text evidence="7">The sequence shown here is derived from an EMBL/GenBank/DDBJ whole genome shotgun (WGS) entry which is preliminary data.</text>
</comment>
<sequence length="881" mass="101296">MAEGLDLSQHINVFNQIISDLKRIDVKFEDEDKALMLLNSFPASSMYENLVTTLMWRKETLDLEEITCILLGINQMKKANYESSQGEGLVAKSNQERERNKFQSELSNNKSRSKSRKRKDIQYYKCGKKGHMKRDCPDKKKEGSILENKEGSSKSANVVTKEDLKSGDGDILSVDKFWFCSDGHVLDLRKNLISLGTLDCNGFSYKSTSGVMKVSKGGVATAESESNNTILWHMRLGHMGERGRMEFHKRNLLKGIKTYVWGPVRVASLGGSMYFVSFIDDYSRKVWAYFMQHKSETFAKFKLWKTEVENQTWRKIKCLRSDNGTEYTDSKFTELCLEKKVWVEAMNVACYLINKSPRAALDGKVADEAWTSSPVDYSERSEQEPESCSSNEQLIQVELETHNIEDHARNAGKSSSEDHQHHCIAIDRSRRTIKPPTRYGFEDLVSYALITSSEDPTTFQEAIHNQEKSRWMGAMVEEIQSLHKNQTWDSVELPEGKKAIRCKWVYKKKKTVSEKDGENFKAHLVAKGYSQREGIDYDEIFSPVVRHTSIKTMLGLVAHFDMQLEQMDVTTTFLHGDLEELVYMQSPRQWYKCFDSYMIKIGYKRCEYDCCVYVKSLDDDSSFIFLLLYVDDMLIATKSMVEVNKLKSLLSKEFDMKDLGASKKILGMEIHRDRASGRLWLSQYSYVKRVLKRFNMDDAKPVSTPLANHFRLFTNQCPKTDDEVKDMSKVPYVSALGCLIYLRGTTDYGIMFSKQHSDPSIRGYVDADYAGELDDRRSTTAEATKESLWLTGLVKELGIQQDRVQLYCDSQSAIYLAKNQMYHARTKHIYVRFHKIRELVSSGELLLEKVHTSKNTTDILTKPVTTEKFKHCLNLINVSSC</sequence>
<feature type="compositionally biased region" description="Basic and acidic residues" evidence="4">
    <location>
        <begin position="133"/>
        <end position="152"/>
    </location>
</feature>
<gene>
    <name evidence="7" type="primary">POLX_869</name>
    <name evidence="7" type="ORF">CK203_061879</name>
</gene>
<organism evidence="7 8">
    <name type="scientific">Vitis vinifera</name>
    <name type="common">Grape</name>
    <dbReference type="NCBI Taxonomy" id="29760"/>
    <lineage>
        <taxon>Eukaryota</taxon>
        <taxon>Viridiplantae</taxon>
        <taxon>Streptophyta</taxon>
        <taxon>Embryophyta</taxon>
        <taxon>Tracheophyta</taxon>
        <taxon>Spermatophyta</taxon>
        <taxon>Magnoliopsida</taxon>
        <taxon>eudicotyledons</taxon>
        <taxon>Gunneridae</taxon>
        <taxon>Pentapetalae</taxon>
        <taxon>rosids</taxon>
        <taxon>Vitales</taxon>
        <taxon>Vitaceae</taxon>
        <taxon>Viteae</taxon>
        <taxon>Vitis</taxon>
    </lineage>
</organism>
<feature type="domain" description="Integrase catalytic" evidence="6">
    <location>
        <begin position="234"/>
        <end position="341"/>
    </location>
</feature>
<proteinExistence type="predicted"/>
<dbReference type="Gene3D" id="3.30.420.10">
    <property type="entry name" value="Ribonuclease H-like superfamily/Ribonuclease H"/>
    <property type="match status" value="1"/>
</dbReference>
<dbReference type="GO" id="GO:0008270">
    <property type="term" value="F:zinc ion binding"/>
    <property type="evidence" value="ECO:0007669"/>
    <property type="project" value="UniProtKB-KW"/>
</dbReference>
<dbReference type="Pfam" id="PF14223">
    <property type="entry name" value="Retrotran_gag_2"/>
    <property type="match status" value="1"/>
</dbReference>
<evidence type="ECO:0000259" key="5">
    <source>
        <dbReference type="PROSITE" id="PS50158"/>
    </source>
</evidence>
<dbReference type="Proteomes" id="UP000288805">
    <property type="component" value="Unassembled WGS sequence"/>
</dbReference>
<dbReference type="CDD" id="cd09272">
    <property type="entry name" value="RNase_HI_RT_Ty1"/>
    <property type="match status" value="1"/>
</dbReference>
<evidence type="ECO:0000256" key="2">
    <source>
        <dbReference type="ARBA" id="ARBA00022801"/>
    </source>
</evidence>
<evidence type="ECO:0000313" key="7">
    <source>
        <dbReference type="EMBL" id="RVW67999.1"/>
    </source>
</evidence>
<evidence type="ECO:0000313" key="8">
    <source>
        <dbReference type="Proteomes" id="UP000288805"/>
    </source>
</evidence>
<dbReference type="Pfam" id="PF00098">
    <property type="entry name" value="zf-CCHC"/>
    <property type="match status" value="1"/>
</dbReference>
<dbReference type="SUPFAM" id="SSF56672">
    <property type="entry name" value="DNA/RNA polymerases"/>
    <property type="match status" value="1"/>
</dbReference>
<dbReference type="InterPro" id="IPR001584">
    <property type="entry name" value="Integrase_cat-core"/>
</dbReference>
<keyword evidence="2" id="KW-0378">Hydrolase</keyword>
<dbReference type="InterPro" id="IPR001878">
    <property type="entry name" value="Znf_CCHC"/>
</dbReference>
<feature type="region of interest" description="Disordered" evidence="4">
    <location>
        <begin position="86"/>
        <end position="158"/>
    </location>
</feature>
<evidence type="ECO:0000256" key="3">
    <source>
        <dbReference type="PROSITE-ProRule" id="PRU00047"/>
    </source>
</evidence>
<accession>A0A438G714</accession>
<dbReference type="PANTHER" id="PTHR42648:SF28">
    <property type="entry name" value="TRANSPOSON-ENCODED PROTEIN WITH RIBONUCLEASE H-LIKE AND RETROVIRUS ZINC FINGER-LIKE DOMAINS"/>
    <property type="match status" value="1"/>
</dbReference>
<dbReference type="SUPFAM" id="SSF53098">
    <property type="entry name" value="Ribonuclease H-like"/>
    <property type="match status" value="1"/>
</dbReference>
<dbReference type="SUPFAM" id="SSF57756">
    <property type="entry name" value="Retrovirus zinc finger-like domains"/>
    <property type="match status" value="1"/>
</dbReference>
<keyword evidence="1" id="KW-0479">Metal-binding</keyword>
<evidence type="ECO:0000259" key="6">
    <source>
        <dbReference type="PROSITE" id="PS50994"/>
    </source>
</evidence>
<dbReference type="PROSITE" id="PS50994">
    <property type="entry name" value="INTEGRASE"/>
    <property type="match status" value="1"/>
</dbReference>
<reference evidence="7 8" key="1">
    <citation type="journal article" date="2018" name="PLoS Genet.">
        <title>Population sequencing reveals clonal diversity and ancestral inbreeding in the grapevine cultivar Chardonnay.</title>
        <authorList>
            <person name="Roach M.J."/>
            <person name="Johnson D.L."/>
            <person name="Bohlmann J."/>
            <person name="van Vuuren H.J."/>
            <person name="Jones S.J."/>
            <person name="Pretorius I.S."/>
            <person name="Schmidt S.A."/>
            <person name="Borneman A.R."/>
        </authorList>
    </citation>
    <scope>NUCLEOTIDE SEQUENCE [LARGE SCALE GENOMIC DNA]</scope>
    <source>
        <strain evidence="8">cv. Chardonnay</strain>
        <tissue evidence="7">Leaf</tissue>
    </source>
</reference>
<evidence type="ECO:0000256" key="4">
    <source>
        <dbReference type="SAM" id="MobiDB-lite"/>
    </source>
</evidence>
<name>A0A438G714_VITVI</name>
<dbReference type="InterPro" id="IPR039537">
    <property type="entry name" value="Retrotran_Ty1/copia-like"/>
</dbReference>
<dbReference type="PROSITE" id="PS50158">
    <property type="entry name" value="ZF_CCHC"/>
    <property type="match status" value="1"/>
</dbReference>
<dbReference type="InterPro" id="IPR043502">
    <property type="entry name" value="DNA/RNA_pol_sf"/>
</dbReference>
<dbReference type="Gene3D" id="4.10.60.10">
    <property type="entry name" value="Zinc finger, CCHC-type"/>
    <property type="match status" value="1"/>
</dbReference>
<dbReference type="InterPro" id="IPR012337">
    <property type="entry name" value="RNaseH-like_sf"/>
</dbReference>
<keyword evidence="3" id="KW-0862">Zinc</keyword>
<evidence type="ECO:0000256" key="1">
    <source>
        <dbReference type="ARBA" id="ARBA00022723"/>
    </source>
</evidence>
<dbReference type="GO" id="GO:0015074">
    <property type="term" value="P:DNA integration"/>
    <property type="evidence" value="ECO:0007669"/>
    <property type="project" value="InterPro"/>
</dbReference>
<feature type="domain" description="CCHC-type" evidence="5">
    <location>
        <begin position="124"/>
        <end position="138"/>
    </location>
</feature>
<dbReference type="EMBL" id="QGNW01000556">
    <property type="protein sequence ID" value="RVW67999.1"/>
    <property type="molecule type" value="Genomic_DNA"/>
</dbReference>
<dbReference type="InterPro" id="IPR036397">
    <property type="entry name" value="RNaseH_sf"/>
</dbReference>
<dbReference type="Pfam" id="PF07727">
    <property type="entry name" value="RVT_2"/>
    <property type="match status" value="1"/>
</dbReference>
<protein>
    <submittedName>
        <fullName evidence="7">Retrovirus-related Pol polyprotein from transposon TNT 1-94</fullName>
    </submittedName>
</protein>
<dbReference type="InterPro" id="IPR036875">
    <property type="entry name" value="Znf_CCHC_sf"/>
</dbReference>